<feature type="region of interest" description="Disordered" evidence="1">
    <location>
        <begin position="58"/>
        <end position="78"/>
    </location>
</feature>
<dbReference type="Proteomes" id="UP001150266">
    <property type="component" value="Unassembled WGS sequence"/>
</dbReference>
<feature type="transmembrane region" description="Helical" evidence="2">
    <location>
        <begin position="16"/>
        <end position="37"/>
    </location>
</feature>
<keyword evidence="4" id="KW-1185">Reference proteome</keyword>
<keyword evidence="2" id="KW-1133">Transmembrane helix</keyword>
<proteinExistence type="predicted"/>
<evidence type="ECO:0000313" key="3">
    <source>
        <dbReference type="EMBL" id="KAJ4483518.1"/>
    </source>
</evidence>
<dbReference type="EMBL" id="JAOTPV010000004">
    <property type="protein sequence ID" value="KAJ4483518.1"/>
    <property type="molecule type" value="Genomic_DNA"/>
</dbReference>
<comment type="caution">
    <text evidence="3">The sequence shown here is derived from an EMBL/GenBank/DDBJ whole genome shotgun (WGS) entry which is preliminary data.</text>
</comment>
<organism evidence="3 4">
    <name type="scientific">Lentinula aciculospora</name>
    <dbReference type="NCBI Taxonomy" id="153920"/>
    <lineage>
        <taxon>Eukaryota</taxon>
        <taxon>Fungi</taxon>
        <taxon>Dikarya</taxon>
        <taxon>Basidiomycota</taxon>
        <taxon>Agaricomycotina</taxon>
        <taxon>Agaricomycetes</taxon>
        <taxon>Agaricomycetidae</taxon>
        <taxon>Agaricales</taxon>
        <taxon>Marasmiineae</taxon>
        <taxon>Omphalotaceae</taxon>
        <taxon>Lentinula</taxon>
    </lineage>
</organism>
<evidence type="ECO:0000256" key="2">
    <source>
        <dbReference type="SAM" id="Phobius"/>
    </source>
</evidence>
<reference evidence="3" key="1">
    <citation type="submission" date="2022-08" db="EMBL/GenBank/DDBJ databases">
        <title>A Global Phylogenomic Analysis of the Shiitake Genus Lentinula.</title>
        <authorList>
            <consortium name="DOE Joint Genome Institute"/>
            <person name="Sierra-Patev S."/>
            <person name="Min B."/>
            <person name="Naranjo-Ortiz M."/>
            <person name="Looney B."/>
            <person name="Konkel Z."/>
            <person name="Slot J.C."/>
            <person name="Sakamoto Y."/>
            <person name="Steenwyk J.L."/>
            <person name="Rokas A."/>
            <person name="Carro J."/>
            <person name="Camarero S."/>
            <person name="Ferreira P."/>
            <person name="Molpeceres G."/>
            <person name="Ruiz-Duenas F.J."/>
            <person name="Serrano A."/>
            <person name="Henrissat B."/>
            <person name="Drula E."/>
            <person name="Hughes K.W."/>
            <person name="Mata J.L."/>
            <person name="Ishikawa N.K."/>
            <person name="Vargas-Isla R."/>
            <person name="Ushijima S."/>
            <person name="Smith C.A."/>
            <person name="Ahrendt S."/>
            <person name="Andreopoulos W."/>
            <person name="He G."/>
            <person name="Labutti K."/>
            <person name="Lipzen A."/>
            <person name="Ng V."/>
            <person name="Riley R."/>
            <person name="Sandor L."/>
            <person name="Barry K."/>
            <person name="Martinez A.T."/>
            <person name="Xiao Y."/>
            <person name="Gibbons J.G."/>
            <person name="Terashima K."/>
            <person name="Grigoriev I.V."/>
            <person name="Hibbett D.S."/>
        </authorList>
    </citation>
    <scope>NUCLEOTIDE SEQUENCE</scope>
    <source>
        <strain evidence="3">JLM2183</strain>
    </source>
</reference>
<sequence>MSWLATVLTERSSFNALLWFCLAPIQYLSVYAVRLLAPVRSSNLPYRKTLKRQDCGLFPTRKSSKSGHNSSQSTGEYTDYTGINPTKFQPSPVHKTYLNFHLVANPLKSLKRIGERYHRSSSSLSWVVGLCWVNDVNSDAFQWKLEYAKNFELFTVSLRRVDV</sequence>
<protein>
    <submittedName>
        <fullName evidence="3">Uncharacterized protein</fullName>
    </submittedName>
</protein>
<name>A0A9W9AJZ5_9AGAR</name>
<keyword evidence="2" id="KW-0472">Membrane</keyword>
<dbReference type="AlphaFoldDB" id="A0A9W9AJZ5"/>
<keyword evidence="2" id="KW-0812">Transmembrane</keyword>
<evidence type="ECO:0000313" key="4">
    <source>
        <dbReference type="Proteomes" id="UP001150266"/>
    </source>
</evidence>
<accession>A0A9W9AJZ5</accession>
<evidence type="ECO:0000256" key="1">
    <source>
        <dbReference type="SAM" id="MobiDB-lite"/>
    </source>
</evidence>
<gene>
    <name evidence="3" type="ORF">J3R30DRAFT_1794162</name>
</gene>